<reference evidence="2" key="1">
    <citation type="submission" date="2016-09" db="EMBL/GenBank/DDBJ databases">
        <authorList>
            <person name="Guldener U."/>
        </authorList>
    </citation>
    <scope>NUCLEOTIDE SEQUENCE [LARGE SCALE GENOMIC DNA]</scope>
    <source>
        <strain evidence="2">V64-1</strain>
    </source>
</reference>
<sequence>MNIAYCSRDFVSGKQGLRCRHAAEESTEHFRPIGLTLGLEPDWRVSAFEAFRLDSDNLVATIDYGV</sequence>
<name>A0A2H3TYA8_FUSOX</name>
<dbReference type="Proteomes" id="UP000219369">
    <property type="component" value="Unassembled WGS sequence"/>
</dbReference>
<accession>A0A2H3TYA8</accession>
<dbReference type="AlphaFoldDB" id="A0A2H3TYA8"/>
<evidence type="ECO:0000313" key="1">
    <source>
        <dbReference type="EMBL" id="SCO92615.1"/>
    </source>
</evidence>
<protein>
    <submittedName>
        <fullName evidence="1">Uncharacterized protein</fullName>
    </submittedName>
</protein>
<evidence type="ECO:0000313" key="2">
    <source>
        <dbReference type="Proteomes" id="UP000219369"/>
    </source>
</evidence>
<dbReference type="EMBL" id="FMJY01000012">
    <property type="protein sequence ID" value="SCO92615.1"/>
    <property type="molecule type" value="Genomic_DNA"/>
</dbReference>
<proteinExistence type="predicted"/>
<organism evidence="1 2">
    <name type="scientific">Fusarium oxysporum</name>
    <name type="common">Fusarium vascular wilt</name>
    <dbReference type="NCBI Taxonomy" id="5507"/>
    <lineage>
        <taxon>Eukaryota</taxon>
        <taxon>Fungi</taxon>
        <taxon>Dikarya</taxon>
        <taxon>Ascomycota</taxon>
        <taxon>Pezizomycotina</taxon>
        <taxon>Sordariomycetes</taxon>
        <taxon>Hypocreomycetidae</taxon>
        <taxon>Hypocreales</taxon>
        <taxon>Nectriaceae</taxon>
        <taxon>Fusarium</taxon>
        <taxon>Fusarium oxysporum species complex</taxon>
    </lineage>
</organism>
<gene>
    <name evidence="1" type="ORF">FRV6_16743</name>
</gene>